<evidence type="ECO:0000256" key="2">
    <source>
        <dbReference type="ARBA" id="ARBA00004498"/>
    </source>
</evidence>
<dbReference type="PANTHER" id="PTHR11576">
    <property type="entry name" value="ZONA PELLUCIDA SPERM-BINDING PROTEIN 3"/>
    <property type="match status" value="1"/>
</dbReference>
<dbReference type="PRINTS" id="PR00023">
    <property type="entry name" value="ZPELLUCIDA"/>
</dbReference>
<evidence type="ECO:0000256" key="8">
    <source>
        <dbReference type="ARBA" id="ARBA00022685"/>
    </source>
</evidence>
<evidence type="ECO:0000256" key="1">
    <source>
        <dbReference type="ARBA" id="ARBA00004251"/>
    </source>
</evidence>
<evidence type="ECO:0000313" key="20">
    <source>
        <dbReference type="RefSeq" id="XP_029293274.1"/>
    </source>
</evidence>
<dbReference type="InterPro" id="IPR001507">
    <property type="entry name" value="ZP_dom"/>
</dbReference>
<sequence>MEALYFWFILLVGLCISLSSAFPPKYDTQNALFERPELTGTSKKSEQQKDPAEVREQVNTVRVTCHPGSFEIIIKADLFGVGAPVNSDEIRLGVEKNEYCSATASSGDEYTIIVGLVDCGTTHWITKDSLIYTNLLVYTPVASTDGVVRMDDAVIPIECHYKRKYSLSSSSLTPTWIPFMATQVSVEILDFNLRIMTSDWIYERGSNVFHLGEPISIEASVRVGHHMGLRVFLSSCVATLNPDIYSVPRYVFIENGCLVDSQLPGSRSQFLPRTQNEKLDLTIDAFRFHNEDQVELYITCHMNAVPMNDPESLNKACTFVNGRWRSADGNDYLCVQCQRQNEVGQTLSKPSSPSKFGPRGFGKPADTVPLERRVLGTNTVWEQDARLGPMMVLPFKQSSGPIPFDELPPIRDKISRPSLFSSQWRSGVNNGRVDQPRGLLPDSPSTPDQVKVQTFASEQDKDAKSGTDPKVSELLGNSFPEAHLTSNSAVLNNNDTASLGEDDTASLGEDDTASLGEDDTASLGEDDTASLGEDDTASLGEDDIGEDDTASLGEDDTASLGEDDIGEDDTASLGEDDIGEDDTASLGEDDIGEDDTASLGEDDTASLGEDGPTAQFTVDATRQSNATATESDLSDTNE</sequence>
<evidence type="ECO:0000313" key="21">
    <source>
        <dbReference type="RefSeq" id="XP_029293275.1"/>
    </source>
</evidence>
<keyword evidence="12" id="KW-0472">Membrane</keyword>
<feature type="compositionally biased region" description="Acidic residues" evidence="16">
    <location>
        <begin position="500"/>
        <end position="604"/>
    </location>
</feature>
<evidence type="ECO:0000256" key="16">
    <source>
        <dbReference type="SAM" id="MobiDB-lite"/>
    </source>
</evidence>
<dbReference type="InterPro" id="IPR042235">
    <property type="entry name" value="ZP-C_dom"/>
</dbReference>
<dbReference type="GO" id="GO:0007339">
    <property type="term" value="P:binding of sperm to zona pellucida"/>
    <property type="evidence" value="ECO:0007669"/>
    <property type="project" value="TreeGrafter"/>
</dbReference>
<evidence type="ECO:0000256" key="6">
    <source>
        <dbReference type="ARBA" id="ARBA00022525"/>
    </source>
</evidence>
<dbReference type="InterPro" id="IPR048290">
    <property type="entry name" value="ZP_chr"/>
</dbReference>
<keyword evidence="5" id="KW-1003">Cell membrane</keyword>
<dbReference type="Gene3D" id="2.60.40.3210">
    <property type="entry name" value="Zona pellucida, ZP-N domain"/>
    <property type="match status" value="1"/>
</dbReference>
<dbReference type="OrthoDB" id="8880842at2759"/>
<dbReference type="SMART" id="SM00241">
    <property type="entry name" value="ZP"/>
    <property type="match status" value="1"/>
</dbReference>
<dbReference type="AlphaFoldDB" id="A0A6J2Q666"/>
<dbReference type="GeneID" id="115012020"/>
<reference evidence="20 21" key="1">
    <citation type="submission" date="2025-04" db="UniProtKB">
        <authorList>
            <consortium name="RefSeq"/>
        </authorList>
    </citation>
    <scope>IDENTIFICATION</scope>
</reference>
<comment type="subcellular location">
    <subcellularLocation>
        <location evidence="1">Cell membrane</location>
        <topology evidence="1">Single-pass type I membrane protein</topology>
    </subcellularLocation>
    <subcellularLocation>
        <location evidence="2">Secreted</location>
        <location evidence="2">Extracellular space</location>
        <location evidence="2">Extracellular matrix</location>
    </subcellularLocation>
</comment>
<keyword evidence="11" id="KW-1133">Transmembrane helix</keyword>
<evidence type="ECO:0000256" key="9">
    <source>
        <dbReference type="ARBA" id="ARBA00022692"/>
    </source>
</evidence>
<dbReference type="PROSITE" id="PS51034">
    <property type="entry name" value="ZP_2"/>
    <property type="match status" value="1"/>
</dbReference>
<dbReference type="GO" id="GO:0005886">
    <property type="term" value="C:plasma membrane"/>
    <property type="evidence" value="ECO:0007669"/>
    <property type="project" value="UniProtKB-SubCell"/>
</dbReference>
<feature type="domain" description="ZP" evidence="18">
    <location>
        <begin position="64"/>
        <end position="324"/>
    </location>
</feature>
<dbReference type="Gene3D" id="2.60.40.4100">
    <property type="entry name" value="Zona pellucida, ZP-C domain"/>
    <property type="match status" value="1"/>
</dbReference>
<evidence type="ECO:0000259" key="18">
    <source>
        <dbReference type="PROSITE" id="PS51034"/>
    </source>
</evidence>
<dbReference type="RefSeq" id="XP_029293274.1">
    <property type="nucleotide sequence ID" value="XM_029437414.1"/>
</dbReference>
<dbReference type="InterPro" id="IPR055355">
    <property type="entry name" value="ZP-C"/>
</dbReference>
<dbReference type="RefSeq" id="XP_029293275.1">
    <property type="nucleotide sequence ID" value="XM_029437415.1"/>
</dbReference>
<protein>
    <recommendedName>
        <fullName evidence="4">Zona pellucida sperm-binding protein 3</fullName>
    </recommendedName>
    <alternativeName>
        <fullName evidence="15">Zona pellucida glycoprotein 3</fullName>
    </alternativeName>
</protein>
<evidence type="ECO:0000256" key="17">
    <source>
        <dbReference type="SAM" id="SignalP"/>
    </source>
</evidence>
<dbReference type="GO" id="GO:2000344">
    <property type="term" value="P:positive regulation of acrosome reaction"/>
    <property type="evidence" value="ECO:0007669"/>
    <property type="project" value="TreeGrafter"/>
</dbReference>
<evidence type="ECO:0000256" key="3">
    <source>
        <dbReference type="ARBA" id="ARBA00006735"/>
    </source>
</evidence>
<organism evidence="19 20">
    <name type="scientific">Cottoperca gobio</name>
    <name type="common">Frogmouth</name>
    <name type="synonym">Aphritis gobio</name>
    <dbReference type="NCBI Taxonomy" id="56716"/>
    <lineage>
        <taxon>Eukaryota</taxon>
        <taxon>Metazoa</taxon>
        <taxon>Chordata</taxon>
        <taxon>Craniata</taxon>
        <taxon>Vertebrata</taxon>
        <taxon>Euteleostomi</taxon>
        <taxon>Actinopterygii</taxon>
        <taxon>Neopterygii</taxon>
        <taxon>Teleostei</taxon>
        <taxon>Neoteleostei</taxon>
        <taxon>Acanthomorphata</taxon>
        <taxon>Eupercaria</taxon>
        <taxon>Perciformes</taxon>
        <taxon>Notothenioidei</taxon>
        <taxon>Bovichtidae</taxon>
        <taxon>Cottoperca</taxon>
    </lineage>
</organism>
<feature type="region of interest" description="Disordered" evidence="16">
    <location>
        <begin position="345"/>
        <end position="365"/>
    </location>
</feature>
<keyword evidence="10 17" id="KW-0732">Signal</keyword>
<keyword evidence="9" id="KW-0812">Transmembrane</keyword>
<feature type="compositionally biased region" description="Basic and acidic residues" evidence="16">
    <location>
        <begin position="458"/>
        <end position="471"/>
    </location>
</feature>
<dbReference type="PANTHER" id="PTHR11576:SF2">
    <property type="entry name" value="ZONA PELLUCIDA SPERM-BINDING PROTEIN 3"/>
    <property type="match status" value="1"/>
</dbReference>
<keyword evidence="6" id="KW-0964">Secreted</keyword>
<feature type="chain" id="PRO_5044642358" description="Zona pellucida sperm-binding protein 3" evidence="17">
    <location>
        <begin position="22"/>
        <end position="638"/>
    </location>
</feature>
<dbReference type="KEGG" id="cgob:115012020"/>
<feature type="compositionally biased region" description="Polar residues" evidence="16">
    <location>
        <begin position="614"/>
        <end position="631"/>
    </location>
</feature>
<evidence type="ECO:0000256" key="4">
    <source>
        <dbReference type="ARBA" id="ARBA00017980"/>
    </source>
</evidence>
<feature type="compositionally biased region" description="Polar residues" evidence="16">
    <location>
        <begin position="345"/>
        <end position="354"/>
    </location>
</feature>
<evidence type="ECO:0000256" key="14">
    <source>
        <dbReference type="ARBA" id="ARBA00023180"/>
    </source>
</evidence>
<feature type="compositionally biased region" description="Polar residues" evidence="16">
    <location>
        <begin position="484"/>
        <end position="497"/>
    </location>
</feature>
<dbReference type="Pfam" id="PF00100">
    <property type="entry name" value="Zona_pellucida"/>
    <property type="match status" value="1"/>
</dbReference>
<evidence type="ECO:0000256" key="5">
    <source>
        <dbReference type="ARBA" id="ARBA00022475"/>
    </source>
</evidence>
<proteinExistence type="inferred from homology"/>
<evidence type="ECO:0000256" key="11">
    <source>
        <dbReference type="ARBA" id="ARBA00022989"/>
    </source>
</evidence>
<dbReference type="GO" id="GO:0032190">
    <property type="term" value="F:acrosin binding"/>
    <property type="evidence" value="ECO:0007669"/>
    <property type="project" value="TreeGrafter"/>
</dbReference>
<dbReference type="FunFam" id="2.60.40.4100:FF:000002">
    <property type="entry name" value="Zona pellucida sperm-binding protein 3"/>
    <property type="match status" value="1"/>
</dbReference>
<dbReference type="Pfam" id="PF23344">
    <property type="entry name" value="ZP-N"/>
    <property type="match status" value="1"/>
</dbReference>
<dbReference type="GO" id="GO:0031012">
    <property type="term" value="C:extracellular matrix"/>
    <property type="evidence" value="ECO:0007669"/>
    <property type="project" value="TreeGrafter"/>
</dbReference>
<feature type="compositionally biased region" description="Polar residues" evidence="16">
    <location>
        <begin position="443"/>
        <end position="457"/>
    </location>
</feature>
<dbReference type="InterPro" id="IPR055356">
    <property type="entry name" value="ZP-N"/>
</dbReference>
<evidence type="ECO:0000256" key="7">
    <source>
        <dbReference type="ARBA" id="ARBA00022530"/>
    </source>
</evidence>
<gene>
    <name evidence="20 21" type="primary">LOC115012020</name>
</gene>
<feature type="signal peptide" evidence="17">
    <location>
        <begin position="1"/>
        <end position="21"/>
    </location>
</feature>
<keyword evidence="14" id="KW-0325">Glycoprotein</keyword>
<keyword evidence="13" id="KW-1015">Disulfide bond</keyword>
<evidence type="ECO:0000256" key="15">
    <source>
        <dbReference type="ARBA" id="ARBA00030824"/>
    </source>
</evidence>
<evidence type="ECO:0000256" key="10">
    <source>
        <dbReference type="ARBA" id="ARBA00022729"/>
    </source>
</evidence>
<dbReference type="Proteomes" id="UP000504630">
    <property type="component" value="Chromosome 8"/>
</dbReference>
<keyword evidence="19" id="KW-1185">Reference proteome</keyword>
<feature type="region of interest" description="Disordered" evidence="16">
    <location>
        <begin position="421"/>
        <end position="638"/>
    </location>
</feature>
<dbReference type="FunFam" id="2.60.40.3210:FF:000001">
    <property type="entry name" value="Zona pellucida sperm-binding protein 3"/>
    <property type="match status" value="1"/>
</dbReference>
<comment type="similarity">
    <text evidence="3">Belongs to the ZP domain family. ZPC subfamily.</text>
</comment>
<keyword evidence="8" id="KW-0165">Cleavage on pair of basic residues</keyword>
<accession>A0A6J2Q666</accession>
<dbReference type="GO" id="GO:0035803">
    <property type="term" value="P:egg coat formation"/>
    <property type="evidence" value="ECO:0007669"/>
    <property type="project" value="TreeGrafter"/>
</dbReference>
<evidence type="ECO:0000256" key="12">
    <source>
        <dbReference type="ARBA" id="ARBA00023136"/>
    </source>
</evidence>
<evidence type="ECO:0000313" key="19">
    <source>
        <dbReference type="Proteomes" id="UP000504630"/>
    </source>
</evidence>
<evidence type="ECO:0000256" key="13">
    <source>
        <dbReference type="ARBA" id="ARBA00023157"/>
    </source>
</evidence>
<keyword evidence="7" id="KW-0272">Extracellular matrix</keyword>
<name>A0A6J2Q666_COTGO</name>